<evidence type="ECO:0000259" key="5">
    <source>
        <dbReference type="PROSITE" id="PS50850"/>
    </source>
</evidence>
<gene>
    <name evidence="6" type="ORF">TCK1_262</name>
</gene>
<feature type="transmembrane region" description="Helical" evidence="4">
    <location>
        <begin position="146"/>
        <end position="165"/>
    </location>
</feature>
<dbReference type="Pfam" id="PF07690">
    <property type="entry name" value="MFS_1"/>
    <property type="match status" value="1"/>
</dbReference>
<dbReference type="PANTHER" id="PTHR11360:SF317">
    <property type="entry name" value="MAJOR FACILITATOR SUPERFAMILY (MFS) PROFILE DOMAIN-CONTAINING PROTEIN-RELATED"/>
    <property type="match status" value="1"/>
</dbReference>
<feature type="domain" description="Major facilitator superfamily (MFS) profile" evidence="5">
    <location>
        <begin position="37"/>
        <end position="487"/>
    </location>
</feature>
<feature type="transmembrane region" description="Helical" evidence="4">
    <location>
        <begin position="364"/>
        <end position="381"/>
    </location>
</feature>
<name>A0AAE6R7B6_9PSED</name>
<keyword evidence="3 4" id="KW-0472">Membrane</keyword>
<dbReference type="InterPro" id="IPR036259">
    <property type="entry name" value="MFS_trans_sf"/>
</dbReference>
<dbReference type="EMBL" id="CP040324">
    <property type="protein sequence ID" value="QHB25608.1"/>
    <property type="molecule type" value="Genomic_DNA"/>
</dbReference>
<dbReference type="PANTHER" id="PTHR11360">
    <property type="entry name" value="MONOCARBOXYLATE TRANSPORTER"/>
    <property type="match status" value="1"/>
</dbReference>
<dbReference type="PROSITE" id="PS50850">
    <property type="entry name" value="MFS"/>
    <property type="match status" value="1"/>
</dbReference>
<reference evidence="6 7" key="1">
    <citation type="submission" date="2019-05" db="EMBL/GenBank/DDBJ databases">
        <title>Complete genome sequence of Pseudomonas Pseudomonas resinovorans.</title>
        <authorList>
            <person name="Chen H.-P."/>
        </authorList>
    </citation>
    <scope>NUCLEOTIDE SEQUENCE [LARGE SCALE GENOMIC DNA]</scope>
    <source>
        <strain evidence="6 7">TCU-CK1</strain>
    </source>
</reference>
<dbReference type="InterPro" id="IPR050327">
    <property type="entry name" value="Proton-linked_MCT"/>
</dbReference>
<evidence type="ECO:0000256" key="4">
    <source>
        <dbReference type="SAM" id="Phobius"/>
    </source>
</evidence>
<sequence>MTSTVATGSVASAPGFLSKERIIARPGFNRWLVPPAALAIHLCIGMAYGFSVFWLPLSQALGITAPVACAADMGFMARMFSAECDWPISMLSWVYTLFFVFLGCSAAVLGGWLEHAGPRKAGLVSALCWCGGMLISAIGVKTHQLWLMWLGSGVIGGIGLGLGYISPVSTLIKWFPDKRGMATGMAIMGFGGGAMVGAPLATALMGHFGNEHEVGVWQSFVAMAAIYFVFMTAGALAYRVPPTGWKPEGWVAPAKKAGNAMVTDRHVHVSVAWKTPQFALIWLVLCLNVSAGIGILGMASPLLQEVFAGKLLGNELTFSELNAAQLAQIAAIAAGFTGLLSLFNIGGRFFWASFSDYIGRKNTYFAFFALGVGLYSLVPNMGHLGNVALFVAAFCIILSMYGGGFATVPAYLADLFGTQMVGAIHGRLLTAWAAAGVLGPVLITYLREYQLAAGVERAAAYDMTLYILAGPAGAGLYLQHAGAAGRRQALHERCRTGCRASVEP</sequence>
<keyword evidence="2 4" id="KW-1133">Transmembrane helix</keyword>
<feature type="transmembrane region" description="Helical" evidence="4">
    <location>
        <begin position="186"/>
        <end position="208"/>
    </location>
</feature>
<feature type="transmembrane region" description="Helical" evidence="4">
    <location>
        <begin position="458"/>
        <end position="478"/>
    </location>
</feature>
<dbReference type="SUPFAM" id="SSF103473">
    <property type="entry name" value="MFS general substrate transporter"/>
    <property type="match status" value="1"/>
</dbReference>
<feature type="transmembrane region" description="Helical" evidence="4">
    <location>
        <begin position="121"/>
        <end position="140"/>
    </location>
</feature>
<feature type="transmembrane region" description="Helical" evidence="4">
    <location>
        <begin position="387"/>
        <end position="412"/>
    </location>
</feature>
<evidence type="ECO:0000256" key="3">
    <source>
        <dbReference type="ARBA" id="ARBA00023136"/>
    </source>
</evidence>
<feature type="transmembrane region" description="Helical" evidence="4">
    <location>
        <begin position="220"/>
        <end position="238"/>
    </location>
</feature>
<dbReference type="AlphaFoldDB" id="A0AAE6R7B6"/>
<dbReference type="GO" id="GO:0022857">
    <property type="term" value="F:transmembrane transporter activity"/>
    <property type="evidence" value="ECO:0007669"/>
    <property type="project" value="InterPro"/>
</dbReference>
<dbReference type="CDD" id="cd17353">
    <property type="entry name" value="MFS_OFA_like"/>
    <property type="match status" value="1"/>
</dbReference>
<dbReference type="InterPro" id="IPR011701">
    <property type="entry name" value="MFS"/>
</dbReference>
<feature type="transmembrane region" description="Helical" evidence="4">
    <location>
        <begin position="60"/>
        <end position="80"/>
    </location>
</feature>
<feature type="transmembrane region" description="Helical" evidence="4">
    <location>
        <begin position="280"/>
        <end position="303"/>
    </location>
</feature>
<feature type="transmembrane region" description="Helical" evidence="4">
    <location>
        <begin position="36"/>
        <end position="55"/>
    </location>
</feature>
<evidence type="ECO:0000313" key="6">
    <source>
        <dbReference type="EMBL" id="QHB25608.1"/>
    </source>
</evidence>
<evidence type="ECO:0000256" key="1">
    <source>
        <dbReference type="ARBA" id="ARBA00022692"/>
    </source>
</evidence>
<feature type="transmembrane region" description="Helical" evidence="4">
    <location>
        <begin position="86"/>
        <end position="109"/>
    </location>
</feature>
<feature type="transmembrane region" description="Helical" evidence="4">
    <location>
        <begin position="424"/>
        <end position="446"/>
    </location>
</feature>
<evidence type="ECO:0000256" key="2">
    <source>
        <dbReference type="ARBA" id="ARBA00022989"/>
    </source>
</evidence>
<organism evidence="6 7">
    <name type="scientific">Pseudomonas monteilii</name>
    <dbReference type="NCBI Taxonomy" id="76759"/>
    <lineage>
        <taxon>Bacteria</taxon>
        <taxon>Pseudomonadati</taxon>
        <taxon>Pseudomonadota</taxon>
        <taxon>Gammaproteobacteria</taxon>
        <taxon>Pseudomonadales</taxon>
        <taxon>Pseudomonadaceae</taxon>
        <taxon>Pseudomonas</taxon>
    </lineage>
</organism>
<accession>A0AAE6R7B6</accession>
<dbReference type="InterPro" id="IPR020846">
    <property type="entry name" value="MFS_dom"/>
</dbReference>
<dbReference type="Gene3D" id="1.20.1250.20">
    <property type="entry name" value="MFS general substrate transporter like domains"/>
    <property type="match status" value="2"/>
</dbReference>
<feature type="transmembrane region" description="Helical" evidence="4">
    <location>
        <begin position="323"/>
        <end position="343"/>
    </location>
</feature>
<evidence type="ECO:0000313" key="7">
    <source>
        <dbReference type="Proteomes" id="UP000464593"/>
    </source>
</evidence>
<keyword evidence="1 4" id="KW-0812">Transmembrane</keyword>
<dbReference type="Proteomes" id="UP000464593">
    <property type="component" value="Chromosome"/>
</dbReference>
<proteinExistence type="predicted"/>
<protein>
    <submittedName>
        <fullName evidence="6">Oxalate/formate antiporter</fullName>
    </submittedName>
</protein>